<evidence type="ECO:0000313" key="2">
    <source>
        <dbReference type="EMBL" id="KDR16994.1"/>
    </source>
</evidence>
<protein>
    <submittedName>
        <fullName evidence="2">Uncharacterized protein</fullName>
    </submittedName>
</protein>
<name>A0A067R270_ZOONE</name>
<dbReference type="Proteomes" id="UP000027135">
    <property type="component" value="Unassembled WGS sequence"/>
</dbReference>
<dbReference type="AlphaFoldDB" id="A0A067R270"/>
<sequence>MECKERKLEMVSAEIVQKFNDLESEIVASMKVASEMEDKMRRKERECCDLQSQVTLKNLFINRLGAELTSAARDLARRMEENTKLRTKIRDLEDQLQYYRKTNDKIKRDTRPVKCITQTLERRGICHSYQDYDAKPRHDSTSDRAMSVESSTTIDRTTSPFVHLQSDHISYNPNGVQRAQLRVEETCENMHINRSFAGGRVKYYTTEESAVSSTTVPSNRNAIRPRTAPYSHWWKTTKRWLVKLMNRKQNVSTKCSQSIRLL</sequence>
<feature type="coiled-coil region" evidence="1">
    <location>
        <begin position="75"/>
        <end position="109"/>
    </location>
</feature>
<evidence type="ECO:0000313" key="3">
    <source>
        <dbReference type="Proteomes" id="UP000027135"/>
    </source>
</evidence>
<organism evidence="2 3">
    <name type="scientific">Zootermopsis nevadensis</name>
    <name type="common">Dampwood termite</name>
    <dbReference type="NCBI Taxonomy" id="136037"/>
    <lineage>
        <taxon>Eukaryota</taxon>
        <taxon>Metazoa</taxon>
        <taxon>Ecdysozoa</taxon>
        <taxon>Arthropoda</taxon>
        <taxon>Hexapoda</taxon>
        <taxon>Insecta</taxon>
        <taxon>Pterygota</taxon>
        <taxon>Neoptera</taxon>
        <taxon>Polyneoptera</taxon>
        <taxon>Dictyoptera</taxon>
        <taxon>Blattodea</taxon>
        <taxon>Blattoidea</taxon>
        <taxon>Termitoidae</taxon>
        <taxon>Termopsidae</taxon>
        <taxon>Zootermopsis</taxon>
    </lineage>
</organism>
<accession>A0A067R270</accession>
<gene>
    <name evidence="2" type="ORF">L798_09038</name>
</gene>
<dbReference type="EMBL" id="KK852762">
    <property type="protein sequence ID" value="KDR16994.1"/>
    <property type="molecule type" value="Genomic_DNA"/>
</dbReference>
<dbReference type="InParanoid" id="A0A067R270"/>
<reference evidence="2 3" key="1">
    <citation type="journal article" date="2014" name="Nat. Commun.">
        <title>Molecular traces of alternative social organization in a termite genome.</title>
        <authorList>
            <person name="Terrapon N."/>
            <person name="Li C."/>
            <person name="Robertson H.M."/>
            <person name="Ji L."/>
            <person name="Meng X."/>
            <person name="Booth W."/>
            <person name="Chen Z."/>
            <person name="Childers C.P."/>
            <person name="Glastad K.M."/>
            <person name="Gokhale K."/>
            <person name="Gowin J."/>
            <person name="Gronenberg W."/>
            <person name="Hermansen R.A."/>
            <person name="Hu H."/>
            <person name="Hunt B.G."/>
            <person name="Huylmans A.K."/>
            <person name="Khalil S.M."/>
            <person name="Mitchell R.D."/>
            <person name="Munoz-Torres M.C."/>
            <person name="Mustard J.A."/>
            <person name="Pan H."/>
            <person name="Reese J.T."/>
            <person name="Scharf M.E."/>
            <person name="Sun F."/>
            <person name="Vogel H."/>
            <person name="Xiao J."/>
            <person name="Yang W."/>
            <person name="Yang Z."/>
            <person name="Yang Z."/>
            <person name="Zhou J."/>
            <person name="Zhu J."/>
            <person name="Brent C.S."/>
            <person name="Elsik C.G."/>
            <person name="Goodisman M.A."/>
            <person name="Liberles D.A."/>
            <person name="Roe R.M."/>
            <person name="Vargo E.L."/>
            <person name="Vilcinskas A."/>
            <person name="Wang J."/>
            <person name="Bornberg-Bauer E."/>
            <person name="Korb J."/>
            <person name="Zhang G."/>
            <person name="Liebig J."/>
        </authorList>
    </citation>
    <scope>NUCLEOTIDE SEQUENCE [LARGE SCALE GENOMIC DNA]</scope>
    <source>
        <tissue evidence="2">Whole organism</tissue>
    </source>
</reference>
<keyword evidence="1" id="KW-0175">Coiled coil</keyword>
<proteinExistence type="predicted"/>
<evidence type="ECO:0000256" key="1">
    <source>
        <dbReference type="SAM" id="Coils"/>
    </source>
</evidence>
<keyword evidence="3" id="KW-1185">Reference proteome</keyword>